<feature type="domain" description="Disease resistance protein winged helix" evidence="9">
    <location>
        <begin position="459"/>
        <end position="529"/>
    </location>
</feature>
<evidence type="ECO:0000256" key="3">
    <source>
        <dbReference type="ARBA" id="ARBA00022737"/>
    </source>
</evidence>
<comment type="caution">
    <text evidence="10">The sequence shown here is derived from an EMBL/GenBank/DDBJ whole genome shotgun (WGS) entry which is preliminary data.</text>
</comment>
<keyword evidence="5" id="KW-0611">Plant defense</keyword>
<evidence type="ECO:0000256" key="5">
    <source>
        <dbReference type="ARBA" id="ARBA00022821"/>
    </source>
</evidence>
<dbReference type="GO" id="GO:0042742">
    <property type="term" value="P:defense response to bacterium"/>
    <property type="evidence" value="ECO:0007669"/>
    <property type="project" value="UniProtKB-ARBA"/>
</dbReference>
<accession>A0A3L6PQK8</accession>
<dbReference type="InterPro" id="IPR002182">
    <property type="entry name" value="NB-ARC"/>
</dbReference>
<reference evidence="11" key="1">
    <citation type="journal article" date="2019" name="Nat. Commun.">
        <title>The genome of broomcorn millet.</title>
        <authorList>
            <person name="Zou C."/>
            <person name="Miki D."/>
            <person name="Li D."/>
            <person name="Tang Q."/>
            <person name="Xiao L."/>
            <person name="Rajput S."/>
            <person name="Deng P."/>
            <person name="Jia W."/>
            <person name="Huang R."/>
            <person name="Zhang M."/>
            <person name="Sun Y."/>
            <person name="Hu J."/>
            <person name="Fu X."/>
            <person name="Schnable P.S."/>
            <person name="Li F."/>
            <person name="Zhang H."/>
            <person name="Feng B."/>
            <person name="Zhu X."/>
            <person name="Liu R."/>
            <person name="Schnable J.C."/>
            <person name="Zhu J.-K."/>
            <person name="Zhang H."/>
        </authorList>
    </citation>
    <scope>NUCLEOTIDE SEQUENCE [LARGE SCALE GENOMIC DNA]</scope>
</reference>
<dbReference type="PRINTS" id="PR00364">
    <property type="entry name" value="DISEASERSIST"/>
</dbReference>
<dbReference type="EMBL" id="PQIB02000016">
    <property type="protein sequence ID" value="RLM60955.1"/>
    <property type="molecule type" value="Genomic_DNA"/>
</dbReference>
<name>A0A3L6PQK8_PANMI</name>
<dbReference type="Pfam" id="PF00931">
    <property type="entry name" value="NB-ARC"/>
    <property type="match status" value="1"/>
</dbReference>
<dbReference type="Proteomes" id="UP000275267">
    <property type="component" value="Unassembled WGS sequence"/>
</dbReference>
<dbReference type="GO" id="GO:0043531">
    <property type="term" value="F:ADP binding"/>
    <property type="evidence" value="ECO:0007669"/>
    <property type="project" value="InterPro"/>
</dbReference>
<feature type="domain" description="Disease resistance N-terminal" evidence="8">
    <location>
        <begin position="43"/>
        <end position="117"/>
    </location>
</feature>
<keyword evidence="3" id="KW-0677">Repeat</keyword>
<dbReference type="Pfam" id="PF18052">
    <property type="entry name" value="Rx_N"/>
    <property type="match status" value="1"/>
</dbReference>
<dbReference type="InterPro" id="IPR041118">
    <property type="entry name" value="Rx_N"/>
</dbReference>
<protein>
    <submittedName>
        <fullName evidence="10">Rp3 protein</fullName>
    </submittedName>
</protein>
<keyword evidence="2" id="KW-0433">Leucine-rich repeat</keyword>
<dbReference type="AlphaFoldDB" id="A0A3L6PQK8"/>
<dbReference type="Pfam" id="PF23559">
    <property type="entry name" value="WHD_DRP"/>
    <property type="match status" value="1"/>
</dbReference>
<evidence type="ECO:0000313" key="11">
    <source>
        <dbReference type="Proteomes" id="UP000275267"/>
    </source>
</evidence>
<comment type="similarity">
    <text evidence="1">Belongs to the disease resistance NB-LRR family.</text>
</comment>
<dbReference type="Gene3D" id="1.20.5.4130">
    <property type="match status" value="1"/>
</dbReference>
<dbReference type="STRING" id="4540.A0A3L6PQK8"/>
<evidence type="ECO:0000259" key="7">
    <source>
        <dbReference type="Pfam" id="PF00931"/>
    </source>
</evidence>
<dbReference type="PANTHER" id="PTHR36766:SF56">
    <property type="match status" value="1"/>
</dbReference>
<evidence type="ECO:0000256" key="4">
    <source>
        <dbReference type="ARBA" id="ARBA00022741"/>
    </source>
</evidence>
<dbReference type="FunFam" id="1.10.10.10:FF:000322">
    <property type="entry name" value="Probable disease resistance protein At1g63360"/>
    <property type="match status" value="1"/>
</dbReference>
<proteinExistence type="inferred from homology"/>
<evidence type="ECO:0000259" key="9">
    <source>
        <dbReference type="Pfam" id="PF23559"/>
    </source>
</evidence>
<dbReference type="Gene3D" id="1.10.10.10">
    <property type="entry name" value="Winged helix-like DNA-binding domain superfamily/Winged helix DNA-binding domain"/>
    <property type="match status" value="1"/>
</dbReference>
<dbReference type="SUPFAM" id="SSF52540">
    <property type="entry name" value="P-loop containing nucleoside triphosphate hydrolases"/>
    <property type="match status" value="1"/>
</dbReference>
<evidence type="ECO:0000256" key="6">
    <source>
        <dbReference type="ARBA" id="ARBA00022840"/>
    </source>
</evidence>
<evidence type="ECO:0000256" key="1">
    <source>
        <dbReference type="ARBA" id="ARBA00008894"/>
    </source>
</evidence>
<evidence type="ECO:0000259" key="8">
    <source>
        <dbReference type="Pfam" id="PF18052"/>
    </source>
</evidence>
<dbReference type="GO" id="GO:0009626">
    <property type="term" value="P:plant-type hypersensitive response"/>
    <property type="evidence" value="ECO:0007669"/>
    <property type="project" value="UniProtKB-ARBA"/>
</dbReference>
<sequence length="576" mass="65247">MYSCAVCPRQVNIGSGKRDTFKKYGCHGSCFSIWDTENRGVEVSTLVINEFNSVAGVTKDLQELQDLLEEINTWLQTVGDKAIRNDQSSSWIKKLKDAAYGAEDLVHDFHMQAEKHGAHVVGIQNAVVKFLWTKPKSLVFKCKTAHKIKEITKRIDAIVKGRSDYSTIANCIPVDLPVQHLSKTTGEVPLWTNVDETSVFGRDQVKTLIISELIKTNDQQNVKVVSVNGLGGSGKTTLAKLISNDTNTIKGHFEVILWVHVSREFVVERLVEKLFEAITGEKPDHFPLQHVSRTISDKLAGKRFLLVFDDVCTEDRIHWEQFMVHLKSGAPGSSILLTTRSRKVAEAVDSAYTCDLPFLCEADSWKVFQQSFGFARLGMDPEFLQVGNEIVKKCGGVPLAIKVIAGVLRGMEKLEEWESIRDSSLVDVEGEEHRVSACLWLNYFHLPHHLKQCFTHCSIFPRGYTMSKRRLISQWIAHGFVKPTNRGQLEDVGNSYFDSLLKVGFLQDLEYQYIDEKITCKMHDLIRDLTRQILQDEFVSEIATTNQLKRCRCLSLTSCNGEIENKLFDKIRALYV</sequence>
<dbReference type="OrthoDB" id="687876at2759"/>
<dbReference type="InterPro" id="IPR042197">
    <property type="entry name" value="Apaf_helical"/>
</dbReference>
<evidence type="ECO:0000256" key="2">
    <source>
        <dbReference type="ARBA" id="ARBA00022614"/>
    </source>
</evidence>
<dbReference type="Gene3D" id="3.40.50.300">
    <property type="entry name" value="P-loop containing nucleotide triphosphate hydrolases"/>
    <property type="match status" value="1"/>
</dbReference>
<dbReference type="InterPro" id="IPR058922">
    <property type="entry name" value="WHD_DRP"/>
</dbReference>
<gene>
    <name evidence="10" type="ORF">C2845_PM14G10110</name>
</gene>
<dbReference type="InterPro" id="IPR027417">
    <property type="entry name" value="P-loop_NTPase"/>
</dbReference>
<evidence type="ECO:0000313" key="10">
    <source>
        <dbReference type="EMBL" id="RLM60955.1"/>
    </source>
</evidence>
<keyword evidence="6" id="KW-0067">ATP-binding</keyword>
<feature type="domain" description="NB-ARC" evidence="7">
    <location>
        <begin position="207"/>
        <end position="371"/>
    </location>
</feature>
<keyword evidence="4" id="KW-0547">Nucleotide-binding</keyword>
<organism evidence="10 11">
    <name type="scientific">Panicum miliaceum</name>
    <name type="common">Proso millet</name>
    <name type="synonym">Broomcorn millet</name>
    <dbReference type="NCBI Taxonomy" id="4540"/>
    <lineage>
        <taxon>Eukaryota</taxon>
        <taxon>Viridiplantae</taxon>
        <taxon>Streptophyta</taxon>
        <taxon>Embryophyta</taxon>
        <taxon>Tracheophyta</taxon>
        <taxon>Spermatophyta</taxon>
        <taxon>Magnoliopsida</taxon>
        <taxon>Liliopsida</taxon>
        <taxon>Poales</taxon>
        <taxon>Poaceae</taxon>
        <taxon>PACMAD clade</taxon>
        <taxon>Panicoideae</taxon>
        <taxon>Panicodae</taxon>
        <taxon>Paniceae</taxon>
        <taxon>Panicinae</taxon>
        <taxon>Panicum</taxon>
        <taxon>Panicum sect. Panicum</taxon>
    </lineage>
</organism>
<dbReference type="Gene3D" id="1.10.8.430">
    <property type="entry name" value="Helical domain of apoptotic protease-activating factors"/>
    <property type="match status" value="1"/>
</dbReference>
<dbReference type="GO" id="GO:0002758">
    <property type="term" value="P:innate immune response-activating signaling pathway"/>
    <property type="evidence" value="ECO:0007669"/>
    <property type="project" value="UniProtKB-ARBA"/>
</dbReference>
<dbReference type="InterPro" id="IPR036388">
    <property type="entry name" value="WH-like_DNA-bd_sf"/>
</dbReference>
<dbReference type="PANTHER" id="PTHR36766">
    <property type="entry name" value="PLANT BROAD-SPECTRUM MILDEW RESISTANCE PROTEIN RPW8"/>
    <property type="match status" value="1"/>
</dbReference>
<dbReference type="GO" id="GO:0005524">
    <property type="term" value="F:ATP binding"/>
    <property type="evidence" value="ECO:0007669"/>
    <property type="project" value="UniProtKB-KW"/>
</dbReference>
<keyword evidence="11" id="KW-1185">Reference proteome</keyword>